<dbReference type="Pfam" id="PF01408">
    <property type="entry name" value="GFO_IDH_MocA"/>
    <property type="match status" value="1"/>
</dbReference>
<feature type="domain" description="Gfo/Idh/MocA-like oxidoreductase N-terminal" evidence="6">
    <location>
        <begin position="7"/>
        <end position="131"/>
    </location>
</feature>
<evidence type="ECO:0000256" key="4">
    <source>
        <dbReference type="ARBA" id="ARBA00042988"/>
    </source>
</evidence>
<organism evidence="8 9">
    <name type="scientific">Penicillium salamii</name>
    <dbReference type="NCBI Taxonomy" id="1612424"/>
    <lineage>
        <taxon>Eukaryota</taxon>
        <taxon>Fungi</taxon>
        <taxon>Dikarya</taxon>
        <taxon>Ascomycota</taxon>
        <taxon>Pezizomycotina</taxon>
        <taxon>Eurotiomycetes</taxon>
        <taxon>Eurotiomycetidae</taxon>
        <taxon>Eurotiales</taxon>
        <taxon>Aspergillaceae</taxon>
        <taxon>Penicillium</taxon>
    </lineage>
</organism>
<dbReference type="GO" id="GO:0047837">
    <property type="term" value="F:D-xylose 1-dehydrogenase (NADP+) activity"/>
    <property type="evidence" value="ECO:0007669"/>
    <property type="project" value="UniProtKB-EC"/>
</dbReference>
<dbReference type="Gene3D" id="3.30.360.10">
    <property type="entry name" value="Dihydrodipicolinate Reductase, domain 2"/>
    <property type="match status" value="1"/>
</dbReference>
<gene>
    <name evidence="8" type="ORF">PSALAMII_LOCUS6829</name>
</gene>
<dbReference type="EC" id="1.1.1.179" evidence="3"/>
<evidence type="ECO:0000256" key="3">
    <source>
        <dbReference type="ARBA" id="ARBA00038984"/>
    </source>
</evidence>
<dbReference type="InterPro" id="IPR000683">
    <property type="entry name" value="Gfo/Idh/MocA-like_OxRdtase_N"/>
</dbReference>
<accession>A0A9W4JD11</accession>
<dbReference type="GO" id="GO:0000166">
    <property type="term" value="F:nucleotide binding"/>
    <property type="evidence" value="ECO:0007669"/>
    <property type="project" value="InterPro"/>
</dbReference>
<comment type="caution">
    <text evidence="8">The sequence shown here is derived from an EMBL/GenBank/DDBJ whole genome shotgun (WGS) entry which is preliminary data.</text>
</comment>
<dbReference type="InterPro" id="IPR055170">
    <property type="entry name" value="GFO_IDH_MocA-like_dom"/>
</dbReference>
<evidence type="ECO:0000313" key="9">
    <source>
        <dbReference type="Proteomes" id="UP001152592"/>
    </source>
</evidence>
<dbReference type="OrthoDB" id="428974at2759"/>
<feature type="domain" description="GFO/IDH/MocA-like oxidoreductase" evidence="7">
    <location>
        <begin position="149"/>
        <end position="267"/>
    </location>
</feature>
<dbReference type="Pfam" id="PF22725">
    <property type="entry name" value="GFO_IDH_MocA_C3"/>
    <property type="match status" value="1"/>
</dbReference>
<dbReference type="Proteomes" id="UP001152592">
    <property type="component" value="Unassembled WGS sequence"/>
</dbReference>
<keyword evidence="2" id="KW-0560">Oxidoreductase</keyword>
<comment type="catalytic activity">
    <reaction evidence="5">
        <text>D-xylose + NADP(+) = D-xylono-1,5-lactone + NADPH + H(+)</text>
        <dbReference type="Rhea" id="RHEA:22000"/>
        <dbReference type="ChEBI" id="CHEBI:15378"/>
        <dbReference type="ChEBI" id="CHEBI:15867"/>
        <dbReference type="ChEBI" id="CHEBI:53455"/>
        <dbReference type="ChEBI" id="CHEBI:57783"/>
        <dbReference type="ChEBI" id="CHEBI:58349"/>
        <dbReference type="EC" id="1.1.1.179"/>
    </reaction>
</comment>
<reference evidence="8" key="1">
    <citation type="submission" date="2021-07" db="EMBL/GenBank/DDBJ databases">
        <authorList>
            <person name="Branca A.L. A."/>
        </authorList>
    </citation>
    <scope>NUCLEOTIDE SEQUENCE</scope>
</reference>
<dbReference type="PANTHER" id="PTHR22604">
    <property type="entry name" value="OXIDOREDUCTASES"/>
    <property type="match status" value="1"/>
</dbReference>
<evidence type="ECO:0000256" key="2">
    <source>
        <dbReference type="ARBA" id="ARBA00023002"/>
    </source>
</evidence>
<dbReference type="InterPro" id="IPR036291">
    <property type="entry name" value="NAD(P)-bd_dom_sf"/>
</dbReference>
<dbReference type="AlphaFoldDB" id="A0A9W4JD11"/>
<dbReference type="PANTHER" id="PTHR22604:SF105">
    <property type="entry name" value="TRANS-1,2-DIHYDROBENZENE-1,2-DIOL DEHYDROGENASE"/>
    <property type="match status" value="1"/>
</dbReference>
<name>A0A9W4JD11_9EURO</name>
<dbReference type="SUPFAM" id="SSF51735">
    <property type="entry name" value="NAD(P)-binding Rossmann-fold domains"/>
    <property type="match status" value="1"/>
</dbReference>
<sequence length="360" mass="40358">MSDLPSIRWGIVATGMISTWFVEDILLEWEGKRVNHVVQAIGSSSTQKAQDFVKNNCPAQTPKLYGSYQELFQDPDVDIVYIGTPHAFHYRDCMEAIHAGKNVLCEKSFTINAKQAREIFDAARRNNVYVAEAMWVRHRPLYQELYRLLHQEKIIGDVFRVFSDFANGVDPASLPASSRHRDLTLGAGSLLDVGVYALTWGRMALGYQKELPQIVAKQTHEEGVEITTSVILQYSSGQQGICTCTSKALGAPGEVFVVVHGTNGYIEVEGRAASIPESFTVWKKQEGAADRAFFPREACEGKKYDFPQIGRGFVWEAENTALDILEGRKESRVMPWEETLYIMDIMDEIRAQGGTCYPGE</sequence>
<comment type="similarity">
    <text evidence="1">Belongs to the Gfo/Idh/MocA family.</text>
</comment>
<dbReference type="InterPro" id="IPR050984">
    <property type="entry name" value="Gfo/Idh/MocA_domain"/>
</dbReference>
<dbReference type="Gene3D" id="3.40.50.720">
    <property type="entry name" value="NAD(P)-binding Rossmann-like Domain"/>
    <property type="match status" value="1"/>
</dbReference>
<evidence type="ECO:0000313" key="8">
    <source>
        <dbReference type="EMBL" id="CAG8392433.1"/>
    </source>
</evidence>
<dbReference type="EMBL" id="CAJVPD010000246">
    <property type="protein sequence ID" value="CAG8392433.1"/>
    <property type="molecule type" value="Genomic_DNA"/>
</dbReference>
<protein>
    <recommendedName>
        <fullName evidence="3">D-xylose 1-dehydrogenase (NADP(+), D-xylono-1,5-lactone-forming)</fullName>
        <ecNumber evidence="3">1.1.1.179</ecNumber>
    </recommendedName>
    <alternativeName>
        <fullName evidence="4">D-xylose-NADP dehydrogenase</fullName>
    </alternativeName>
</protein>
<proteinExistence type="inferred from homology"/>
<dbReference type="SUPFAM" id="SSF55347">
    <property type="entry name" value="Glyceraldehyde-3-phosphate dehydrogenase-like, C-terminal domain"/>
    <property type="match status" value="1"/>
</dbReference>
<evidence type="ECO:0000259" key="7">
    <source>
        <dbReference type="Pfam" id="PF22725"/>
    </source>
</evidence>
<evidence type="ECO:0000259" key="6">
    <source>
        <dbReference type="Pfam" id="PF01408"/>
    </source>
</evidence>
<evidence type="ECO:0000256" key="5">
    <source>
        <dbReference type="ARBA" id="ARBA00049233"/>
    </source>
</evidence>
<evidence type="ECO:0000256" key="1">
    <source>
        <dbReference type="ARBA" id="ARBA00010928"/>
    </source>
</evidence>